<organism evidence="2 3">
    <name type="scientific">Xanthomonas floridensis</name>
    <dbReference type="NCBI Taxonomy" id="1843580"/>
    <lineage>
        <taxon>Bacteria</taxon>
        <taxon>Pseudomonadati</taxon>
        <taxon>Pseudomonadota</taxon>
        <taxon>Gammaproteobacteria</taxon>
        <taxon>Lysobacterales</taxon>
        <taxon>Lysobacteraceae</taxon>
        <taxon>Xanthomonas</taxon>
    </lineage>
</organism>
<reference evidence="2 3" key="1">
    <citation type="submission" date="2016-05" db="EMBL/GenBank/DDBJ databases">
        <title>Pathogenic, phenotypic and molecular characterisation of Xanthomonas nasturtii sp. nov. and Xanthomonas floridensis sp. nov., new species of Xanthomonas associated with watercress production in Florida.</title>
        <authorList>
            <person name="Vicente J.G."/>
            <person name="Rothwell S."/>
            <person name="Holub E.B."/>
            <person name="Studholme D.J."/>
        </authorList>
    </citation>
    <scope>NUCLEOTIDE SEQUENCE [LARGE SCALE GENOMIC DNA]</scope>
    <source>
        <strain evidence="2 3">WHRI 8848</strain>
    </source>
</reference>
<dbReference type="STRING" id="1843580.A7D17_15985"/>
<dbReference type="Proteomes" id="UP000077659">
    <property type="component" value="Unassembled WGS sequence"/>
</dbReference>
<evidence type="ECO:0000313" key="2">
    <source>
        <dbReference type="EMBL" id="OAG67687.1"/>
    </source>
</evidence>
<name>A0A1A9MDH0_9XANT</name>
<protein>
    <submittedName>
        <fullName evidence="2">Uncharacterized protein</fullName>
    </submittedName>
</protein>
<comment type="caution">
    <text evidence="2">The sequence shown here is derived from an EMBL/GenBank/DDBJ whole genome shotgun (WGS) entry which is preliminary data.</text>
</comment>
<evidence type="ECO:0000313" key="1">
    <source>
        <dbReference type="EMBL" id="MEA5123288.1"/>
    </source>
</evidence>
<evidence type="ECO:0000313" key="3">
    <source>
        <dbReference type="Proteomes" id="UP000077659"/>
    </source>
</evidence>
<dbReference type="OrthoDB" id="9894622at2"/>
<dbReference type="Proteomes" id="UP001303614">
    <property type="component" value="Unassembled WGS sequence"/>
</dbReference>
<dbReference type="RefSeq" id="WP_064508838.1">
    <property type="nucleotide sequence ID" value="NZ_JAYFSN010000017.1"/>
</dbReference>
<dbReference type="AlphaFoldDB" id="A0A1A9MDH0"/>
<evidence type="ECO:0000313" key="4">
    <source>
        <dbReference type="Proteomes" id="UP001303614"/>
    </source>
</evidence>
<reference evidence="1 4" key="2">
    <citation type="submission" date="2023-12" db="EMBL/GenBank/DDBJ databases">
        <title>Genome sequencing of Xanthomonas floridensis.</title>
        <authorList>
            <person name="Greer S."/>
            <person name="Harrison J."/>
            <person name="Grant M."/>
            <person name="Vicente J."/>
            <person name="Studholme D."/>
        </authorList>
    </citation>
    <scope>NUCLEOTIDE SEQUENCE [LARGE SCALE GENOMIC DNA]</scope>
    <source>
        <strain evidence="1 4">WHRI 8848</strain>
    </source>
</reference>
<accession>A0A1A9MDH0</accession>
<sequence length="73" mass="7991">MTTRPIRFEGKVFASAAEFSRAYPAYARCLDAIRDGAETIAEVERRVAAGKKKAIASTRERAQQAYALKAGAR</sequence>
<keyword evidence="4" id="KW-1185">Reference proteome</keyword>
<proteinExistence type="predicted"/>
<dbReference type="EMBL" id="LXNG01000014">
    <property type="protein sequence ID" value="OAG67687.1"/>
    <property type="molecule type" value="Genomic_DNA"/>
</dbReference>
<gene>
    <name evidence="2" type="ORF">A7D17_15985</name>
    <name evidence="1" type="ORF">VB146_05270</name>
</gene>
<dbReference type="EMBL" id="JAYFSO010000005">
    <property type="protein sequence ID" value="MEA5123288.1"/>
    <property type="molecule type" value="Genomic_DNA"/>
</dbReference>